<dbReference type="AlphaFoldDB" id="A9HRJ5"/>
<organism evidence="1 2">
    <name type="scientific">Gluconacetobacter diazotrophicus (strain ATCC 49037 / DSM 5601 / CCUG 37298 / CIP 103539 / LMG 7603 / PAl5)</name>
    <dbReference type="NCBI Taxonomy" id="272568"/>
    <lineage>
        <taxon>Bacteria</taxon>
        <taxon>Pseudomonadati</taxon>
        <taxon>Pseudomonadota</taxon>
        <taxon>Alphaproteobacteria</taxon>
        <taxon>Acetobacterales</taxon>
        <taxon>Acetobacteraceae</taxon>
        <taxon>Gluconacetobacter</taxon>
    </lineage>
</organism>
<dbReference type="KEGG" id="gdi:GDI2981"/>
<accession>A9HRJ5</accession>
<keyword evidence="2" id="KW-1185">Reference proteome</keyword>
<gene>
    <name evidence="1" type="ordered locus">GDI2981</name>
</gene>
<proteinExistence type="predicted"/>
<sequence length="56" mass="6378">MLTDAPAHPYHDRQDDLSRFLKGFAKMDTGCRFFRTDGLRNATSPARSLFTERMGA</sequence>
<evidence type="ECO:0000313" key="1">
    <source>
        <dbReference type="EMBL" id="CAP56924.1"/>
    </source>
</evidence>
<protein>
    <submittedName>
        <fullName evidence="1">Uncharacterized protein</fullName>
    </submittedName>
</protein>
<evidence type="ECO:0000313" key="2">
    <source>
        <dbReference type="Proteomes" id="UP000001176"/>
    </source>
</evidence>
<dbReference type="EMBL" id="AM889285">
    <property type="protein sequence ID" value="CAP56924.1"/>
    <property type="molecule type" value="Genomic_DNA"/>
</dbReference>
<reference evidence="1 2" key="1">
    <citation type="journal article" date="2009" name="BMC Genomics">
        <title>Complete genome sequence of the sugarcane nitrogen-fixing endophyte Gluconacetobacter diazotrophicus Pal5.</title>
        <authorList>
            <person name="Bertalan M."/>
            <person name="Albano R."/>
            <person name="Padua V."/>
            <person name="Rouws L."/>
            <person name="Rojas C."/>
            <person name="Hemerly A."/>
            <person name="Teixeira K."/>
            <person name="Schwab S."/>
            <person name="Araujo J."/>
            <person name="Oliveira A."/>
            <person name="Franca L."/>
            <person name="Magalhaes V."/>
            <person name="Alqueres S."/>
            <person name="Cardoso A."/>
            <person name="Almeida W."/>
            <person name="Loureiro M.M."/>
            <person name="Nogueira E."/>
            <person name="Cidade D."/>
            <person name="Oliveira D."/>
            <person name="Simao T."/>
            <person name="Macedo J."/>
            <person name="Valadao A."/>
            <person name="Dreschsel M."/>
            <person name="Freitas F."/>
            <person name="Vidal M."/>
            <person name="Guedes H."/>
            <person name="Rodrigues E."/>
            <person name="Meneses C."/>
            <person name="Brioso P."/>
            <person name="Pozzer L."/>
            <person name="Figueiredo D."/>
            <person name="Montano H."/>
            <person name="Junior J."/>
            <person name="Filho G."/>
            <person name="Flores V."/>
            <person name="Ferreira B."/>
            <person name="Branco A."/>
            <person name="Gonzalez P."/>
            <person name="Guillobel H."/>
            <person name="Lemos M."/>
            <person name="Seibel L."/>
            <person name="Macedo J."/>
            <person name="Alves-Ferreira M."/>
            <person name="Sachetto-Martins G."/>
            <person name="Coelho A."/>
            <person name="Santos E."/>
            <person name="Amaral G."/>
            <person name="Neves A."/>
            <person name="Pacheco A.B."/>
            <person name="Carvalho D."/>
            <person name="Lery L."/>
            <person name="Bisch P."/>
            <person name="Rossle S.C."/>
            <person name="Urmenyi T."/>
            <person name="Kruger W.V."/>
            <person name="Martins O."/>
            <person name="Baldani J.I."/>
            <person name="Ferreira P.C."/>
        </authorList>
    </citation>
    <scope>NUCLEOTIDE SEQUENCE [LARGE SCALE GENOMIC DNA]</scope>
    <source>
        <strain evidence="2">ATCC 49037 / DSM 5601 / CCUG 37298 / CIP 103539 / LMG 7603 / PAl5</strain>
    </source>
</reference>
<name>A9HRJ5_GLUDA</name>
<dbReference type="Proteomes" id="UP000001176">
    <property type="component" value="Chromosome"/>
</dbReference>